<organism evidence="2 3">
    <name type="scientific">Cephalotus follicularis</name>
    <name type="common">Albany pitcher plant</name>
    <dbReference type="NCBI Taxonomy" id="3775"/>
    <lineage>
        <taxon>Eukaryota</taxon>
        <taxon>Viridiplantae</taxon>
        <taxon>Streptophyta</taxon>
        <taxon>Embryophyta</taxon>
        <taxon>Tracheophyta</taxon>
        <taxon>Spermatophyta</taxon>
        <taxon>Magnoliopsida</taxon>
        <taxon>eudicotyledons</taxon>
        <taxon>Gunneridae</taxon>
        <taxon>Pentapetalae</taxon>
        <taxon>rosids</taxon>
        <taxon>fabids</taxon>
        <taxon>Oxalidales</taxon>
        <taxon>Cephalotaceae</taxon>
        <taxon>Cephalotus</taxon>
    </lineage>
</organism>
<dbReference type="InterPro" id="IPR026960">
    <property type="entry name" value="RVT-Znf"/>
</dbReference>
<comment type="caution">
    <text evidence="2">The sequence shown here is derived from an EMBL/GenBank/DDBJ whole genome shotgun (WGS) entry which is preliminary data.</text>
</comment>
<sequence>MNWNWPTHVWQLRDISRACTNIHIGQRDAIDWRRVGGSFSFKLAWESIRSSVVVVPSGKIVWFSSAIPRHPFCLWLTFQKAHLTLDKLHSFGIVQSSLCPSGCGQQESLDHLFFECAFTKNVWSKALKLNNCTFADASNWENTATWALEQTLGNHFHR</sequence>
<keyword evidence="3" id="KW-1185">Reference proteome</keyword>
<dbReference type="AlphaFoldDB" id="A0A1Q3CIL7"/>
<gene>
    <name evidence="2" type="ORF">CFOL_v3_23527</name>
</gene>
<protein>
    <submittedName>
        <fullName evidence="2">Zf-RVT domain-containing protein</fullName>
    </submittedName>
</protein>
<dbReference type="EMBL" id="BDDD01002110">
    <property type="protein sequence ID" value="GAV80065.1"/>
    <property type="molecule type" value="Genomic_DNA"/>
</dbReference>
<dbReference type="Pfam" id="PF13966">
    <property type="entry name" value="zf-RVT"/>
    <property type="match status" value="1"/>
</dbReference>
<dbReference type="InParanoid" id="A0A1Q3CIL7"/>
<accession>A0A1Q3CIL7</accession>
<proteinExistence type="predicted"/>
<evidence type="ECO:0000313" key="3">
    <source>
        <dbReference type="Proteomes" id="UP000187406"/>
    </source>
</evidence>
<reference evidence="3" key="1">
    <citation type="submission" date="2016-04" db="EMBL/GenBank/DDBJ databases">
        <title>Cephalotus genome sequencing.</title>
        <authorList>
            <person name="Fukushima K."/>
            <person name="Hasebe M."/>
            <person name="Fang X."/>
        </authorList>
    </citation>
    <scope>NUCLEOTIDE SEQUENCE [LARGE SCALE GENOMIC DNA]</scope>
    <source>
        <strain evidence="3">cv. St1</strain>
    </source>
</reference>
<dbReference type="OrthoDB" id="1740305at2759"/>
<dbReference type="Proteomes" id="UP000187406">
    <property type="component" value="Unassembled WGS sequence"/>
</dbReference>
<evidence type="ECO:0000313" key="2">
    <source>
        <dbReference type="EMBL" id="GAV80065.1"/>
    </source>
</evidence>
<feature type="domain" description="Reverse transcriptase zinc-binding" evidence="1">
    <location>
        <begin position="39"/>
        <end position="123"/>
    </location>
</feature>
<name>A0A1Q3CIL7_CEPFO</name>
<evidence type="ECO:0000259" key="1">
    <source>
        <dbReference type="Pfam" id="PF13966"/>
    </source>
</evidence>